<dbReference type="EMBL" id="BQNB010010585">
    <property type="protein sequence ID" value="GJS79270.1"/>
    <property type="molecule type" value="Genomic_DNA"/>
</dbReference>
<proteinExistence type="predicted"/>
<gene>
    <name evidence="1" type="ORF">Tco_0729151</name>
</gene>
<feature type="non-terminal residue" evidence="1">
    <location>
        <position position="88"/>
    </location>
</feature>
<protein>
    <submittedName>
        <fullName evidence="1">Uncharacterized protein</fullName>
    </submittedName>
</protein>
<sequence length="88" mass="9372">MSTSIEITTSTQLGCLSTISGLALIGQSSALDKPNLSVEGYASALAEHPAGVYFAEHRPDWFRDCRAVDALDVLHTTNGGTIELLHMP</sequence>
<accession>A0ABQ4YQJ8</accession>
<keyword evidence="2" id="KW-1185">Reference proteome</keyword>
<reference evidence="1" key="2">
    <citation type="submission" date="2022-01" db="EMBL/GenBank/DDBJ databases">
        <authorList>
            <person name="Yamashiro T."/>
            <person name="Shiraishi A."/>
            <person name="Satake H."/>
            <person name="Nakayama K."/>
        </authorList>
    </citation>
    <scope>NUCLEOTIDE SEQUENCE</scope>
</reference>
<organism evidence="1 2">
    <name type="scientific">Tanacetum coccineum</name>
    <dbReference type="NCBI Taxonomy" id="301880"/>
    <lineage>
        <taxon>Eukaryota</taxon>
        <taxon>Viridiplantae</taxon>
        <taxon>Streptophyta</taxon>
        <taxon>Embryophyta</taxon>
        <taxon>Tracheophyta</taxon>
        <taxon>Spermatophyta</taxon>
        <taxon>Magnoliopsida</taxon>
        <taxon>eudicotyledons</taxon>
        <taxon>Gunneridae</taxon>
        <taxon>Pentapetalae</taxon>
        <taxon>asterids</taxon>
        <taxon>campanulids</taxon>
        <taxon>Asterales</taxon>
        <taxon>Asteraceae</taxon>
        <taxon>Asteroideae</taxon>
        <taxon>Anthemideae</taxon>
        <taxon>Anthemidinae</taxon>
        <taxon>Tanacetum</taxon>
    </lineage>
</organism>
<evidence type="ECO:0000313" key="2">
    <source>
        <dbReference type="Proteomes" id="UP001151760"/>
    </source>
</evidence>
<dbReference type="Proteomes" id="UP001151760">
    <property type="component" value="Unassembled WGS sequence"/>
</dbReference>
<reference evidence="1" key="1">
    <citation type="journal article" date="2022" name="Int. J. Mol. Sci.">
        <title>Draft Genome of Tanacetum Coccineum: Genomic Comparison of Closely Related Tanacetum-Family Plants.</title>
        <authorList>
            <person name="Yamashiro T."/>
            <person name="Shiraishi A."/>
            <person name="Nakayama K."/>
            <person name="Satake H."/>
        </authorList>
    </citation>
    <scope>NUCLEOTIDE SEQUENCE</scope>
</reference>
<evidence type="ECO:0000313" key="1">
    <source>
        <dbReference type="EMBL" id="GJS79270.1"/>
    </source>
</evidence>
<name>A0ABQ4YQJ8_9ASTR</name>
<comment type="caution">
    <text evidence="1">The sequence shown here is derived from an EMBL/GenBank/DDBJ whole genome shotgun (WGS) entry which is preliminary data.</text>
</comment>